<sequence length="421" mass="48435">MVMFRFLLCVVVLGCASGTVYFSEDFPTSEYPLAEGYFSEDSLDNWVKSTHHNEETRGTWSISSSKAWTADGNLGLKTDTDARFYAISAKLKEPFTNRGKTLVIQFSVKYEQTVSCGGAYIKLLRSDIDQTKFYGDTPYLFMFGPDICGYSTKRVHAIFNYNGQNHLIKKDVQCKDDLLSHLYTFILTPDNKYKILIDNEVVEKGSLEDDWDMLPPKKIDDPQAKKPADWVDEEEIVDPDDKKPEDWDKPEKIPDPDAKKPEDWDDEMDGEWERPQINNPEYKGEWTPKKIPNPAYKGPWVAPQIDNPDYAPNDELYVLEDVAHVGFDLWQVTSGSIFDDILITDDPEFAKAEGERVWKVRHDAETEFNKKEEEKAEKEKEAVEDSEEKDVGDSEDEDKEKEEKEEIPESKESSDTAHEEL</sequence>
<dbReference type="EMBL" id="LUCH01007442">
    <property type="protein sequence ID" value="KAF5396742.1"/>
    <property type="molecule type" value="Genomic_DNA"/>
</dbReference>
<comment type="subcellular location">
    <subcellularLocation>
        <location evidence="1 12">Endoplasmic reticulum lumen</location>
    </subcellularLocation>
</comment>
<keyword evidence="18" id="KW-1185">Reference proteome</keyword>
<dbReference type="GO" id="GO:0030246">
    <property type="term" value="F:carbohydrate binding"/>
    <property type="evidence" value="ECO:0007669"/>
    <property type="project" value="UniProtKB-KW"/>
</dbReference>
<evidence type="ECO:0000313" key="17">
    <source>
        <dbReference type="EMBL" id="KAF5396742.1"/>
    </source>
</evidence>
<proteinExistence type="inferred from homology"/>
<keyword evidence="6" id="KW-0430">Lectin</keyword>
<feature type="binding site" evidence="13">
    <location>
        <position position="122"/>
    </location>
    <ligand>
        <name>an alpha-D-glucoside</name>
        <dbReference type="ChEBI" id="CHEBI:22390"/>
    </ligand>
</feature>
<gene>
    <name evidence="17" type="ORF">PHET_09940</name>
</gene>
<evidence type="ECO:0000256" key="16">
    <source>
        <dbReference type="SAM" id="MobiDB-lite"/>
    </source>
</evidence>
<feature type="region of interest" description="Disordered" evidence="16">
    <location>
        <begin position="210"/>
        <end position="286"/>
    </location>
</feature>
<dbReference type="GO" id="GO:0005509">
    <property type="term" value="F:calcium ion binding"/>
    <property type="evidence" value="ECO:0007669"/>
    <property type="project" value="InterPro"/>
</dbReference>
<dbReference type="InterPro" id="IPR013320">
    <property type="entry name" value="ConA-like_dom_sf"/>
</dbReference>
<name>A0A8J4WTV6_9TREM</name>
<feature type="compositionally biased region" description="Basic and acidic residues" evidence="16">
    <location>
        <begin position="215"/>
        <end position="229"/>
    </location>
</feature>
<dbReference type="PROSITE" id="PS00805">
    <property type="entry name" value="CALRETICULIN_REPEAT"/>
    <property type="match status" value="1"/>
</dbReference>
<feature type="binding site" evidence="13">
    <location>
        <position position="146"/>
    </location>
    <ligand>
        <name>an alpha-D-glucoside</name>
        <dbReference type="ChEBI" id="CHEBI:22390"/>
    </ligand>
</feature>
<dbReference type="PANTHER" id="PTHR11073">
    <property type="entry name" value="CALRETICULIN AND CALNEXIN"/>
    <property type="match status" value="1"/>
</dbReference>
<evidence type="ECO:0000256" key="3">
    <source>
        <dbReference type="ARBA" id="ARBA00015837"/>
    </source>
</evidence>
<evidence type="ECO:0000256" key="15">
    <source>
        <dbReference type="RuleBase" id="RU362126"/>
    </source>
</evidence>
<keyword evidence="10" id="KW-0106">Calcium</keyword>
<dbReference type="GO" id="GO:0051082">
    <property type="term" value="F:unfolded protein binding"/>
    <property type="evidence" value="ECO:0007669"/>
    <property type="project" value="InterPro"/>
</dbReference>
<reference evidence="17" key="1">
    <citation type="submission" date="2019-05" db="EMBL/GenBank/DDBJ databases">
        <title>Annotation for the trematode Paragonimus heterotremus.</title>
        <authorList>
            <person name="Choi Y.-J."/>
        </authorList>
    </citation>
    <scope>NUCLEOTIDE SEQUENCE</scope>
    <source>
        <strain evidence="17">LC</strain>
    </source>
</reference>
<dbReference type="Gene3D" id="2.10.250.10">
    <property type="entry name" value="Calreticulin/calnexin, P domain"/>
    <property type="match status" value="1"/>
</dbReference>
<feature type="compositionally biased region" description="Acidic residues" evidence="16">
    <location>
        <begin position="384"/>
        <end position="400"/>
    </location>
</feature>
<feature type="disulfide bond" evidence="14">
    <location>
        <begin position="116"/>
        <end position="148"/>
    </location>
</feature>
<dbReference type="Pfam" id="PF00262">
    <property type="entry name" value="Calreticulin"/>
    <property type="match status" value="2"/>
</dbReference>
<comment type="similarity">
    <text evidence="2 12 15">Belongs to the calreticulin family.</text>
</comment>
<keyword evidence="8 12" id="KW-0256">Endoplasmic reticulum</keyword>
<feature type="binding site" evidence="13">
    <location>
        <position position="139"/>
    </location>
    <ligand>
        <name>an alpha-D-glucoside</name>
        <dbReference type="ChEBI" id="CHEBI:22390"/>
    </ligand>
</feature>
<feature type="compositionally biased region" description="Basic and acidic residues" evidence="16">
    <location>
        <begin position="401"/>
        <end position="421"/>
    </location>
</feature>
<evidence type="ECO:0000256" key="10">
    <source>
        <dbReference type="ARBA" id="ARBA00022837"/>
    </source>
</evidence>
<feature type="region of interest" description="Disordered" evidence="16">
    <location>
        <begin position="364"/>
        <end position="421"/>
    </location>
</feature>
<dbReference type="InterPro" id="IPR018124">
    <property type="entry name" value="Calret/calnex_CS"/>
</dbReference>
<dbReference type="InterPro" id="IPR009169">
    <property type="entry name" value="Calreticulin"/>
</dbReference>
<feature type="compositionally biased region" description="Basic and acidic residues" evidence="16">
    <location>
        <begin position="239"/>
        <end position="262"/>
    </location>
</feature>
<dbReference type="PANTHER" id="PTHR11073:SF2">
    <property type="entry name" value="CALRETICULIN"/>
    <property type="match status" value="1"/>
</dbReference>
<keyword evidence="7" id="KW-0677">Repeat</keyword>
<evidence type="ECO:0000256" key="1">
    <source>
        <dbReference type="ARBA" id="ARBA00004319"/>
    </source>
</evidence>
<accession>A0A8J4WTV6</accession>
<evidence type="ECO:0000256" key="14">
    <source>
        <dbReference type="PIRSR" id="PIRSR002356-3"/>
    </source>
</evidence>
<feature type="binding site" evidence="13">
    <location>
        <position position="120"/>
    </location>
    <ligand>
        <name>an alpha-D-glucoside</name>
        <dbReference type="ChEBI" id="CHEBI:22390"/>
    </ligand>
</feature>
<dbReference type="AlphaFoldDB" id="A0A8J4WTV6"/>
<dbReference type="FunFam" id="2.10.250.10:FF:000002">
    <property type="entry name" value="Calreticulin"/>
    <property type="match status" value="1"/>
</dbReference>
<dbReference type="PRINTS" id="PR00626">
    <property type="entry name" value="CALRETICULIN"/>
</dbReference>
<keyword evidence="11 12" id="KW-0143">Chaperone</keyword>
<evidence type="ECO:0000256" key="7">
    <source>
        <dbReference type="ARBA" id="ARBA00022737"/>
    </source>
</evidence>
<evidence type="ECO:0000256" key="13">
    <source>
        <dbReference type="PIRSR" id="PIRSR002356-1"/>
    </source>
</evidence>
<evidence type="ECO:0000256" key="12">
    <source>
        <dbReference type="PIRNR" id="PIRNR002356"/>
    </source>
</evidence>
<dbReference type="Gene3D" id="2.60.120.200">
    <property type="match status" value="1"/>
</dbReference>
<keyword evidence="9" id="KW-0862">Zinc</keyword>
<dbReference type="GO" id="GO:0005789">
    <property type="term" value="C:endoplasmic reticulum membrane"/>
    <property type="evidence" value="ECO:0007669"/>
    <property type="project" value="TreeGrafter"/>
</dbReference>
<feature type="chain" id="PRO_5035341708" description="Calreticulin" evidence="15">
    <location>
        <begin position="19"/>
        <end position="421"/>
    </location>
</feature>
<protein>
    <recommendedName>
        <fullName evidence="3 12">Calreticulin</fullName>
    </recommendedName>
</protein>
<evidence type="ECO:0000256" key="9">
    <source>
        <dbReference type="ARBA" id="ARBA00022833"/>
    </source>
</evidence>
<keyword evidence="14" id="KW-1015">Disulfide bond</keyword>
<feature type="compositionally biased region" description="Basic and acidic residues" evidence="16">
    <location>
        <begin position="364"/>
        <end position="383"/>
    </location>
</feature>
<dbReference type="SUPFAM" id="SSF49899">
    <property type="entry name" value="Concanavalin A-like lectins/glucanases"/>
    <property type="match status" value="1"/>
</dbReference>
<dbReference type="OrthoDB" id="1938156at2759"/>
<dbReference type="GO" id="GO:0005788">
    <property type="term" value="C:endoplasmic reticulum lumen"/>
    <property type="evidence" value="ECO:0007669"/>
    <property type="project" value="UniProtKB-SubCell"/>
</dbReference>
<feature type="signal peptide" evidence="15">
    <location>
        <begin position="1"/>
        <end position="18"/>
    </location>
</feature>
<dbReference type="InterPro" id="IPR001580">
    <property type="entry name" value="Calret/calnex"/>
</dbReference>
<dbReference type="GO" id="GO:0006457">
    <property type="term" value="P:protein folding"/>
    <property type="evidence" value="ECO:0007669"/>
    <property type="project" value="InterPro"/>
</dbReference>
<dbReference type="InterPro" id="IPR009033">
    <property type="entry name" value="Calreticulin/calnexin_P_dom_sf"/>
</dbReference>
<evidence type="ECO:0000313" key="18">
    <source>
        <dbReference type="Proteomes" id="UP000748531"/>
    </source>
</evidence>
<organism evidence="17 18">
    <name type="scientific">Paragonimus heterotremus</name>
    <dbReference type="NCBI Taxonomy" id="100268"/>
    <lineage>
        <taxon>Eukaryota</taxon>
        <taxon>Metazoa</taxon>
        <taxon>Spiralia</taxon>
        <taxon>Lophotrochozoa</taxon>
        <taxon>Platyhelminthes</taxon>
        <taxon>Trematoda</taxon>
        <taxon>Digenea</taxon>
        <taxon>Plagiorchiida</taxon>
        <taxon>Troglotremata</taxon>
        <taxon>Troglotrematidae</taxon>
        <taxon>Paragonimus</taxon>
    </lineage>
</organism>
<evidence type="ECO:0000256" key="6">
    <source>
        <dbReference type="ARBA" id="ARBA00022734"/>
    </source>
</evidence>
<keyword evidence="5 15" id="KW-0732">Signal</keyword>
<evidence type="ECO:0000256" key="2">
    <source>
        <dbReference type="ARBA" id="ARBA00010983"/>
    </source>
</evidence>
<evidence type="ECO:0000256" key="11">
    <source>
        <dbReference type="ARBA" id="ARBA00023186"/>
    </source>
</evidence>
<keyword evidence="4" id="KW-0479">Metal-binding</keyword>
<feature type="binding site" evidence="13">
    <location>
        <position position="328"/>
    </location>
    <ligand>
        <name>an alpha-D-glucoside</name>
        <dbReference type="ChEBI" id="CHEBI:22390"/>
    </ligand>
</feature>
<dbReference type="SUPFAM" id="SSF63887">
    <property type="entry name" value="P-domain of calnexin/calreticulin"/>
    <property type="match status" value="1"/>
</dbReference>
<evidence type="ECO:0000256" key="5">
    <source>
        <dbReference type="ARBA" id="ARBA00022729"/>
    </source>
</evidence>
<evidence type="ECO:0000256" key="4">
    <source>
        <dbReference type="ARBA" id="ARBA00022723"/>
    </source>
</evidence>
<evidence type="ECO:0000256" key="8">
    <source>
        <dbReference type="ARBA" id="ARBA00022824"/>
    </source>
</evidence>
<comment type="caution">
    <text evidence="17">The sequence shown here is derived from an EMBL/GenBank/DDBJ whole genome shotgun (WGS) entry which is preliminary data.</text>
</comment>
<dbReference type="GO" id="GO:0036503">
    <property type="term" value="P:ERAD pathway"/>
    <property type="evidence" value="ECO:0007669"/>
    <property type="project" value="TreeGrafter"/>
</dbReference>
<dbReference type="PROSITE" id="PS00803">
    <property type="entry name" value="CALRETICULIN_1"/>
    <property type="match status" value="1"/>
</dbReference>
<dbReference type="Proteomes" id="UP000748531">
    <property type="component" value="Unassembled WGS sequence"/>
</dbReference>
<dbReference type="PIRSF" id="PIRSF002356">
    <property type="entry name" value="Calreticulin"/>
    <property type="match status" value="1"/>
</dbReference>